<dbReference type="EMBL" id="JBHTIK010000005">
    <property type="protein sequence ID" value="MFD0849002.1"/>
    <property type="molecule type" value="Genomic_DNA"/>
</dbReference>
<evidence type="ECO:0000256" key="3">
    <source>
        <dbReference type="ARBA" id="ARBA00022692"/>
    </source>
</evidence>
<feature type="transmembrane region" description="Helical" evidence="6">
    <location>
        <begin position="368"/>
        <end position="389"/>
    </location>
</feature>
<comment type="subcellular location">
    <subcellularLocation>
        <location evidence="1">Membrane</location>
        <topology evidence="1">Multi-pass membrane protein</topology>
    </subcellularLocation>
</comment>
<dbReference type="PROSITE" id="PS50850">
    <property type="entry name" value="MFS"/>
    <property type="match status" value="1"/>
</dbReference>
<protein>
    <submittedName>
        <fullName evidence="8">MFS transporter</fullName>
    </submittedName>
</protein>
<feature type="transmembrane region" description="Helical" evidence="6">
    <location>
        <begin position="308"/>
        <end position="328"/>
    </location>
</feature>
<keyword evidence="5 6" id="KW-0472">Membrane</keyword>
<organism evidence="8 9">
    <name type="scientific">Sphingosinicella xenopeptidilytica</name>
    <dbReference type="NCBI Taxonomy" id="364098"/>
    <lineage>
        <taxon>Bacteria</taxon>
        <taxon>Pseudomonadati</taxon>
        <taxon>Pseudomonadota</taxon>
        <taxon>Alphaproteobacteria</taxon>
        <taxon>Sphingomonadales</taxon>
        <taxon>Sphingosinicellaceae</taxon>
        <taxon>Sphingosinicella</taxon>
    </lineage>
</organism>
<evidence type="ECO:0000256" key="5">
    <source>
        <dbReference type="ARBA" id="ARBA00023136"/>
    </source>
</evidence>
<keyword evidence="9" id="KW-1185">Reference proteome</keyword>
<feature type="transmembrane region" description="Helical" evidence="6">
    <location>
        <begin position="86"/>
        <end position="107"/>
    </location>
</feature>
<dbReference type="Gene3D" id="1.20.1250.20">
    <property type="entry name" value="MFS general substrate transporter like domains"/>
    <property type="match status" value="2"/>
</dbReference>
<dbReference type="InterPro" id="IPR036259">
    <property type="entry name" value="MFS_trans_sf"/>
</dbReference>
<keyword evidence="2" id="KW-0813">Transport</keyword>
<feature type="transmembrane region" description="Helical" evidence="6">
    <location>
        <begin position="237"/>
        <end position="264"/>
    </location>
</feature>
<dbReference type="InterPro" id="IPR044770">
    <property type="entry name" value="MFS_spinster-like"/>
</dbReference>
<proteinExistence type="predicted"/>
<evidence type="ECO:0000313" key="9">
    <source>
        <dbReference type="Proteomes" id="UP001597124"/>
    </source>
</evidence>
<dbReference type="Pfam" id="PF07690">
    <property type="entry name" value="MFS_1"/>
    <property type="match status" value="1"/>
</dbReference>
<dbReference type="RefSeq" id="WP_381490772.1">
    <property type="nucleotide sequence ID" value="NZ_JBHTIK010000005.1"/>
</dbReference>
<feature type="transmembrane region" description="Helical" evidence="6">
    <location>
        <begin position="113"/>
        <end position="132"/>
    </location>
</feature>
<gene>
    <name evidence="8" type="ORF">ACFQ00_11750</name>
</gene>
<dbReference type="PANTHER" id="PTHR23505">
    <property type="entry name" value="SPINSTER"/>
    <property type="match status" value="1"/>
</dbReference>
<evidence type="ECO:0000256" key="4">
    <source>
        <dbReference type="ARBA" id="ARBA00022989"/>
    </source>
</evidence>
<sequence length="440" mass="46507">MMVQDNVLNNAKPWAPYFQLALLALAVTIMTYFRQSLGPLQEDLRLSLLLSDNQIALIQGLMVSIPVALVSIPLGFITDRVSRSRLIVMLMALGLLAIVISAFAQSFLGLGAARIPLGIASSGVLIAAYSLVGDLVPLHQRGRAATFVAIGEKCGGPLAFALGGAVLVTYDPATAPQIGAAQLQGWSWALLWMAGLALPFLLPLLLLREQPRHHQTSSGGNLSIHVAMRMLWNYRRVVVPIQLGRATLSIADGAVIVWGAPFFARKFHLPPDQIGAIMGSILLISGILGLLFGGPLVDFYMRRGGPRLVLTCMAAIALFSIPCAFFALLPSVTIVAFVMCLFLVAGFTIATCALGLNLIVIPSELRGLNLGITIVIGAVFFTGLAPLTISLMSGALGGEHMIGTALALVCGTASVLNAAIFLFGIPKFPRANETLGEAYA</sequence>
<evidence type="ECO:0000256" key="1">
    <source>
        <dbReference type="ARBA" id="ARBA00004141"/>
    </source>
</evidence>
<reference evidence="9" key="1">
    <citation type="journal article" date="2019" name="Int. J. Syst. Evol. Microbiol.">
        <title>The Global Catalogue of Microorganisms (GCM) 10K type strain sequencing project: providing services to taxonomists for standard genome sequencing and annotation.</title>
        <authorList>
            <consortium name="The Broad Institute Genomics Platform"/>
            <consortium name="The Broad Institute Genome Sequencing Center for Infectious Disease"/>
            <person name="Wu L."/>
            <person name="Ma J."/>
        </authorList>
    </citation>
    <scope>NUCLEOTIDE SEQUENCE [LARGE SCALE GENOMIC DNA]</scope>
    <source>
        <strain evidence="9">CCUG 52537</strain>
    </source>
</reference>
<comment type="caution">
    <text evidence="8">The sequence shown here is derived from an EMBL/GenBank/DDBJ whole genome shotgun (WGS) entry which is preliminary data.</text>
</comment>
<feature type="transmembrane region" description="Helical" evidence="6">
    <location>
        <begin position="276"/>
        <end position="296"/>
    </location>
</feature>
<keyword evidence="3 6" id="KW-0812">Transmembrane</keyword>
<feature type="transmembrane region" description="Helical" evidence="6">
    <location>
        <begin position="14"/>
        <end position="33"/>
    </location>
</feature>
<name>A0ABW3C647_SPHXN</name>
<evidence type="ECO:0000259" key="7">
    <source>
        <dbReference type="PROSITE" id="PS50850"/>
    </source>
</evidence>
<dbReference type="InterPro" id="IPR020846">
    <property type="entry name" value="MFS_dom"/>
</dbReference>
<accession>A0ABW3C647</accession>
<keyword evidence="4 6" id="KW-1133">Transmembrane helix</keyword>
<feature type="transmembrane region" description="Helical" evidence="6">
    <location>
        <begin position="144"/>
        <end position="168"/>
    </location>
</feature>
<dbReference type="PANTHER" id="PTHR23505:SF79">
    <property type="entry name" value="PROTEIN SPINSTER"/>
    <property type="match status" value="1"/>
</dbReference>
<feature type="transmembrane region" description="Helical" evidence="6">
    <location>
        <begin position="401"/>
        <end position="425"/>
    </location>
</feature>
<feature type="transmembrane region" description="Helical" evidence="6">
    <location>
        <begin position="53"/>
        <end position="74"/>
    </location>
</feature>
<feature type="transmembrane region" description="Helical" evidence="6">
    <location>
        <begin position="334"/>
        <end position="361"/>
    </location>
</feature>
<feature type="transmembrane region" description="Helical" evidence="6">
    <location>
        <begin position="188"/>
        <end position="207"/>
    </location>
</feature>
<dbReference type="Proteomes" id="UP001597124">
    <property type="component" value="Unassembled WGS sequence"/>
</dbReference>
<dbReference type="SUPFAM" id="SSF103473">
    <property type="entry name" value="MFS general substrate transporter"/>
    <property type="match status" value="1"/>
</dbReference>
<evidence type="ECO:0000256" key="2">
    <source>
        <dbReference type="ARBA" id="ARBA00022448"/>
    </source>
</evidence>
<dbReference type="InterPro" id="IPR011701">
    <property type="entry name" value="MFS"/>
</dbReference>
<feature type="domain" description="Major facilitator superfamily (MFS) profile" evidence="7">
    <location>
        <begin position="19"/>
        <end position="429"/>
    </location>
</feature>
<evidence type="ECO:0000256" key="6">
    <source>
        <dbReference type="SAM" id="Phobius"/>
    </source>
</evidence>
<evidence type="ECO:0000313" key="8">
    <source>
        <dbReference type="EMBL" id="MFD0849002.1"/>
    </source>
</evidence>